<evidence type="ECO:0000313" key="1">
    <source>
        <dbReference type="EMBL" id="MPC24736.1"/>
    </source>
</evidence>
<keyword evidence="2" id="KW-1185">Reference proteome</keyword>
<accession>A0A5B7DUW3</accession>
<sequence>MMVERNYRSAIPLPFSLSSFPPPRDHNGDVRMVVSGCSQATPRDLRGSPYARIGAKEEVVRGRDIDTSPTVHNAPVAAQREEAGDDEEHTSLYQHLMRGLSIHHSCLTLIVRPTLARGGVAAPLSSAHLSYRTLAGFGLMVVLVGCRQMQQVQAAPHLAECGTACG</sequence>
<evidence type="ECO:0000313" key="2">
    <source>
        <dbReference type="Proteomes" id="UP000324222"/>
    </source>
</evidence>
<reference evidence="1 2" key="1">
    <citation type="submission" date="2019-05" db="EMBL/GenBank/DDBJ databases">
        <title>Another draft genome of Portunus trituberculatus and its Hox gene families provides insights of decapod evolution.</title>
        <authorList>
            <person name="Jeong J.-H."/>
            <person name="Song I."/>
            <person name="Kim S."/>
            <person name="Choi T."/>
            <person name="Kim D."/>
            <person name="Ryu S."/>
            <person name="Kim W."/>
        </authorList>
    </citation>
    <scope>NUCLEOTIDE SEQUENCE [LARGE SCALE GENOMIC DNA]</scope>
    <source>
        <tissue evidence="1">Muscle</tissue>
    </source>
</reference>
<protein>
    <submittedName>
        <fullName evidence="1">Uncharacterized protein</fullName>
    </submittedName>
</protein>
<name>A0A5B7DUW3_PORTR</name>
<dbReference type="EMBL" id="VSRR010001368">
    <property type="protein sequence ID" value="MPC24736.1"/>
    <property type="molecule type" value="Genomic_DNA"/>
</dbReference>
<proteinExistence type="predicted"/>
<dbReference type="AlphaFoldDB" id="A0A5B7DUW3"/>
<comment type="caution">
    <text evidence="1">The sequence shown here is derived from an EMBL/GenBank/DDBJ whole genome shotgun (WGS) entry which is preliminary data.</text>
</comment>
<organism evidence="1 2">
    <name type="scientific">Portunus trituberculatus</name>
    <name type="common">Swimming crab</name>
    <name type="synonym">Neptunus trituberculatus</name>
    <dbReference type="NCBI Taxonomy" id="210409"/>
    <lineage>
        <taxon>Eukaryota</taxon>
        <taxon>Metazoa</taxon>
        <taxon>Ecdysozoa</taxon>
        <taxon>Arthropoda</taxon>
        <taxon>Crustacea</taxon>
        <taxon>Multicrustacea</taxon>
        <taxon>Malacostraca</taxon>
        <taxon>Eumalacostraca</taxon>
        <taxon>Eucarida</taxon>
        <taxon>Decapoda</taxon>
        <taxon>Pleocyemata</taxon>
        <taxon>Brachyura</taxon>
        <taxon>Eubrachyura</taxon>
        <taxon>Portunoidea</taxon>
        <taxon>Portunidae</taxon>
        <taxon>Portuninae</taxon>
        <taxon>Portunus</taxon>
    </lineage>
</organism>
<gene>
    <name evidence="1" type="ORF">E2C01_017829</name>
</gene>
<dbReference type="Proteomes" id="UP000324222">
    <property type="component" value="Unassembled WGS sequence"/>
</dbReference>